<accession>A0AAN9C1S2</accession>
<dbReference type="Gene3D" id="3.10.580.10">
    <property type="entry name" value="CBS-domain"/>
    <property type="match status" value="1"/>
</dbReference>
<dbReference type="AlphaFoldDB" id="A0AAN9C1S2"/>
<dbReference type="InterPro" id="IPR050970">
    <property type="entry name" value="Cl_channel_volt-gated"/>
</dbReference>
<protein>
    <recommendedName>
        <fullName evidence="8">Chloride channel protein 2-like</fullName>
    </recommendedName>
</protein>
<keyword evidence="3" id="KW-0407">Ion channel</keyword>
<evidence type="ECO:0000313" key="6">
    <source>
        <dbReference type="EMBL" id="KAK7118936.1"/>
    </source>
</evidence>
<evidence type="ECO:0000256" key="5">
    <source>
        <dbReference type="SAM" id="MobiDB-lite"/>
    </source>
</evidence>
<dbReference type="GO" id="GO:0034707">
    <property type="term" value="C:chloride channel complex"/>
    <property type="evidence" value="ECO:0007669"/>
    <property type="project" value="UniProtKB-KW"/>
</dbReference>
<dbReference type="GO" id="GO:0005886">
    <property type="term" value="C:plasma membrane"/>
    <property type="evidence" value="ECO:0007669"/>
    <property type="project" value="TreeGrafter"/>
</dbReference>
<evidence type="ECO:0000256" key="4">
    <source>
        <dbReference type="ARBA" id="ARBA00023214"/>
    </source>
</evidence>
<feature type="compositionally biased region" description="Low complexity" evidence="5">
    <location>
        <begin position="95"/>
        <end position="104"/>
    </location>
</feature>
<evidence type="ECO:0000256" key="2">
    <source>
        <dbReference type="ARBA" id="ARBA00023065"/>
    </source>
</evidence>
<dbReference type="PANTHER" id="PTHR45720">
    <property type="entry name" value="CHLORIDE CHANNEL PROTEIN 2"/>
    <property type="match status" value="1"/>
</dbReference>
<evidence type="ECO:0000256" key="3">
    <source>
        <dbReference type="ARBA" id="ARBA00023173"/>
    </source>
</evidence>
<name>A0AAN9C1S2_9TELE</name>
<dbReference type="GO" id="GO:0005247">
    <property type="term" value="F:voltage-gated chloride channel activity"/>
    <property type="evidence" value="ECO:0007669"/>
    <property type="project" value="TreeGrafter"/>
</dbReference>
<dbReference type="EMBL" id="JAYKXH010000061">
    <property type="protein sequence ID" value="KAK7118936.1"/>
    <property type="molecule type" value="Genomic_DNA"/>
</dbReference>
<sequence>MTLGEIEEWEEQQLDEQVNFNNCKIDPAPFQLVERTSLHKTHTIFSLLGLDHAYVTSIGRLIGVVSLRELRKAIEGSMTVKGVKVRPPLASFRDSGTSGTSSESEATELHKLWDRHTSITLPREHQPNTSDSDDKSQ</sequence>
<comment type="caution">
    <text evidence="6">The sequence shown here is derived from an EMBL/GenBank/DDBJ whole genome shotgun (WGS) entry which is preliminary data.</text>
</comment>
<keyword evidence="4" id="KW-0868">Chloride</keyword>
<feature type="region of interest" description="Disordered" evidence="5">
    <location>
        <begin position="88"/>
        <end position="137"/>
    </location>
</feature>
<gene>
    <name evidence="6" type="ORF">R3I93_023109</name>
</gene>
<keyword evidence="2" id="KW-0406">Ion transport</keyword>
<dbReference type="SUPFAM" id="SSF54631">
    <property type="entry name" value="CBS-domain pair"/>
    <property type="match status" value="1"/>
</dbReference>
<keyword evidence="1" id="KW-0813">Transport</keyword>
<evidence type="ECO:0000256" key="1">
    <source>
        <dbReference type="ARBA" id="ARBA00022448"/>
    </source>
</evidence>
<dbReference type="FunFam" id="3.10.580.10:FF:000019">
    <property type="entry name" value="Chloride voltage-gated channel 2"/>
    <property type="match status" value="1"/>
</dbReference>
<keyword evidence="7" id="KW-1185">Reference proteome</keyword>
<evidence type="ECO:0008006" key="8">
    <source>
        <dbReference type="Google" id="ProtNLM"/>
    </source>
</evidence>
<keyword evidence="3" id="KW-0869">Chloride channel</keyword>
<organism evidence="6 7">
    <name type="scientific">Phoxinus phoxinus</name>
    <name type="common">Eurasian minnow</name>
    <dbReference type="NCBI Taxonomy" id="58324"/>
    <lineage>
        <taxon>Eukaryota</taxon>
        <taxon>Metazoa</taxon>
        <taxon>Chordata</taxon>
        <taxon>Craniata</taxon>
        <taxon>Vertebrata</taxon>
        <taxon>Euteleostomi</taxon>
        <taxon>Actinopterygii</taxon>
        <taxon>Neopterygii</taxon>
        <taxon>Teleostei</taxon>
        <taxon>Ostariophysi</taxon>
        <taxon>Cypriniformes</taxon>
        <taxon>Leuciscidae</taxon>
        <taxon>Phoxininae</taxon>
        <taxon>Phoxinus</taxon>
    </lineage>
</organism>
<proteinExistence type="predicted"/>
<evidence type="ECO:0000313" key="7">
    <source>
        <dbReference type="Proteomes" id="UP001364617"/>
    </source>
</evidence>
<feature type="compositionally biased region" description="Basic and acidic residues" evidence="5">
    <location>
        <begin position="107"/>
        <end position="137"/>
    </location>
</feature>
<dbReference type="Proteomes" id="UP001364617">
    <property type="component" value="Unassembled WGS sequence"/>
</dbReference>
<dbReference type="PANTHER" id="PTHR45720:SF6">
    <property type="entry name" value="CHLORIDE CHANNEL PROTEIN 2"/>
    <property type="match status" value="1"/>
</dbReference>
<dbReference type="InterPro" id="IPR046342">
    <property type="entry name" value="CBS_dom_sf"/>
</dbReference>
<reference evidence="6 7" key="1">
    <citation type="submission" date="2024-02" db="EMBL/GenBank/DDBJ databases">
        <title>Chromosome-level genome assembly of the Eurasian Minnow (Phoxinus phoxinus).</title>
        <authorList>
            <person name="Oriowo T.O."/>
            <person name="Martin S."/>
            <person name="Stange M."/>
            <person name="Chrysostomakis Y."/>
            <person name="Brown T."/>
            <person name="Winkler S."/>
            <person name="Kukowka S."/>
            <person name="Myers E.W."/>
            <person name="Bohne A."/>
        </authorList>
    </citation>
    <scope>NUCLEOTIDE SEQUENCE [LARGE SCALE GENOMIC DNA]</scope>
    <source>
        <strain evidence="6">ZFMK-TIS-60720</strain>
        <tissue evidence="6">Whole Organism</tissue>
    </source>
</reference>